<sequence>MPLFSHSPPKKITSFLWQKKLCYTKQEQNKTLFSTSFDHATTTSTLLKQLFQDQNLEILGRVLDHKTRLRTTPQLVEKIGIGRHQIVVQPITQLVPHLQIRHNPRQAQSPKLLKRSIKIPNPPPNRTSRKPRFETPRDIKPLVVKARFEPGASGPHEIPERGLRTLDQFRHIRFPDHSP</sequence>
<accession>A0A5A7R832</accession>
<keyword evidence="3" id="KW-1185">Reference proteome</keyword>
<evidence type="ECO:0000256" key="1">
    <source>
        <dbReference type="SAM" id="MobiDB-lite"/>
    </source>
</evidence>
<dbReference type="AlphaFoldDB" id="A0A5A7R832"/>
<gene>
    <name evidence="2" type="ORF">STAS_31136</name>
</gene>
<name>A0A5A7R832_STRAF</name>
<reference evidence="3" key="1">
    <citation type="journal article" date="2019" name="Curr. Biol.">
        <title>Genome Sequence of Striga asiatica Provides Insight into the Evolution of Plant Parasitism.</title>
        <authorList>
            <person name="Yoshida S."/>
            <person name="Kim S."/>
            <person name="Wafula E.K."/>
            <person name="Tanskanen J."/>
            <person name="Kim Y.M."/>
            <person name="Honaas L."/>
            <person name="Yang Z."/>
            <person name="Spallek T."/>
            <person name="Conn C.E."/>
            <person name="Ichihashi Y."/>
            <person name="Cheong K."/>
            <person name="Cui S."/>
            <person name="Der J.P."/>
            <person name="Gundlach H."/>
            <person name="Jiao Y."/>
            <person name="Hori C."/>
            <person name="Ishida J.K."/>
            <person name="Kasahara H."/>
            <person name="Kiba T."/>
            <person name="Kim M.S."/>
            <person name="Koo N."/>
            <person name="Laohavisit A."/>
            <person name="Lee Y.H."/>
            <person name="Lumba S."/>
            <person name="McCourt P."/>
            <person name="Mortimer J.C."/>
            <person name="Mutuku J.M."/>
            <person name="Nomura T."/>
            <person name="Sasaki-Sekimoto Y."/>
            <person name="Seto Y."/>
            <person name="Wang Y."/>
            <person name="Wakatake T."/>
            <person name="Sakakibara H."/>
            <person name="Demura T."/>
            <person name="Yamaguchi S."/>
            <person name="Yoneyama K."/>
            <person name="Manabe R.I."/>
            <person name="Nelson D.C."/>
            <person name="Schulman A.H."/>
            <person name="Timko M.P."/>
            <person name="dePamphilis C.W."/>
            <person name="Choi D."/>
            <person name="Shirasu K."/>
        </authorList>
    </citation>
    <scope>NUCLEOTIDE SEQUENCE [LARGE SCALE GENOMIC DNA]</scope>
    <source>
        <strain evidence="3">cv. UVA1</strain>
    </source>
</reference>
<evidence type="ECO:0000313" key="2">
    <source>
        <dbReference type="EMBL" id="GER53598.1"/>
    </source>
</evidence>
<dbReference type="EMBL" id="BKCP01010626">
    <property type="protein sequence ID" value="GER53598.1"/>
    <property type="molecule type" value="Genomic_DNA"/>
</dbReference>
<protein>
    <submittedName>
        <fullName evidence="2">Ras-specific guanine nucleotide-releasing factor</fullName>
    </submittedName>
</protein>
<dbReference type="Proteomes" id="UP000325081">
    <property type="component" value="Unassembled WGS sequence"/>
</dbReference>
<feature type="region of interest" description="Disordered" evidence="1">
    <location>
        <begin position="102"/>
        <end position="134"/>
    </location>
</feature>
<proteinExistence type="predicted"/>
<comment type="caution">
    <text evidence="2">The sequence shown here is derived from an EMBL/GenBank/DDBJ whole genome shotgun (WGS) entry which is preliminary data.</text>
</comment>
<organism evidence="2 3">
    <name type="scientific">Striga asiatica</name>
    <name type="common">Asiatic witchweed</name>
    <name type="synonym">Buchnera asiatica</name>
    <dbReference type="NCBI Taxonomy" id="4170"/>
    <lineage>
        <taxon>Eukaryota</taxon>
        <taxon>Viridiplantae</taxon>
        <taxon>Streptophyta</taxon>
        <taxon>Embryophyta</taxon>
        <taxon>Tracheophyta</taxon>
        <taxon>Spermatophyta</taxon>
        <taxon>Magnoliopsida</taxon>
        <taxon>eudicotyledons</taxon>
        <taxon>Gunneridae</taxon>
        <taxon>Pentapetalae</taxon>
        <taxon>asterids</taxon>
        <taxon>lamiids</taxon>
        <taxon>Lamiales</taxon>
        <taxon>Orobanchaceae</taxon>
        <taxon>Buchnereae</taxon>
        <taxon>Striga</taxon>
    </lineage>
</organism>
<evidence type="ECO:0000313" key="3">
    <source>
        <dbReference type="Proteomes" id="UP000325081"/>
    </source>
</evidence>